<accession>A0ABD3HXK9</accession>
<name>A0ABD3HXK9_9MARC</name>
<protein>
    <submittedName>
        <fullName evidence="2">Uncharacterized protein</fullName>
    </submittedName>
</protein>
<comment type="caution">
    <text evidence="2">The sequence shown here is derived from an EMBL/GenBank/DDBJ whole genome shotgun (WGS) entry which is preliminary data.</text>
</comment>
<dbReference type="Proteomes" id="UP001633002">
    <property type="component" value="Unassembled WGS sequence"/>
</dbReference>
<reference evidence="2 3" key="1">
    <citation type="submission" date="2024-09" db="EMBL/GenBank/DDBJ databases">
        <title>Chromosome-scale assembly of Riccia sorocarpa.</title>
        <authorList>
            <person name="Paukszto L."/>
        </authorList>
    </citation>
    <scope>NUCLEOTIDE SEQUENCE [LARGE SCALE GENOMIC DNA]</scope>
    <source>
        <strain evidence="2">LP-2024</strain>
        <tissue evidence="2">Aerial parts of the thallus</tissue>
    </source>
</reference>
<gene>
    <name evidence="2" type="ORF">R1sor_009792</name>
</gene>
<feature type="compositionally biased region" description="Basic and acidic residues" evidence="1">
    <location>
        <begin position="49"/>
        <end position="63"/>
    </location>
</feature>
<dbReference type="AlphaFoldDB" id="A0ABD3HXK9"/>
<evidence type="ECO:0000313" key="2">
    <source>
        <dbReference type="EMBL" id="KAL3695716.1"/>
    </source>
</evidence>
<keyword evidence="3" id="KW-1185">Reference proteome</keyword>
<evidence type="ECO:0000256" key="1">
    <source>
        <dbReference type="SAM" id="MobiDB-lite"/>
    </source>
</evidence>
<evidence type="ECO:0000313" key="3">
    <source>
        <dbReference type="Proteomes" id="UP001633002"/>
    </source>
</evidence>
<proteinExistence type="predicted"/>
<sequence length="135" mass="15246">MVTSDQFGATLSEEAGANLPFLELEPCHESEKELPPKRVRSRPDIVPGRSDDHLPAHALEDRPANLSEDERDMMSLIMKGGKFALYDCVIEYAQCYVTLMEEDKVFDRLMKLEWTAKPSNTDRGATEDASEIRSL</sequence>
<organism evidence="2 3">
    <name type="scientific">Riccia sorocarpa</name>
    <dbReference type="NCBI Taxonomy" id="122646"/>
    <lineage>
        <taxon>Eukaryota</taxon>
        <taxon>Viridiplantae</taxon>
        <taxon>Streptophyta</taxon>
        <taxon>Embryophyta</taxon>
        <taxon>Marchantiophyta</taxon>
        <taxon>Marchantiopsida</taxon>
        <taxon>Marchantiidae</taxon>
        <taxon>Marchantiales</taxon>
        <taxon>Ricciaceae</taxon>
        <taxon>Riccia</taxon>
    </lineage>
</organism>
<dbReference type="EMBL" id="JBJQOH010000002">
    <property type="protein sequence ID" value="KAL3695716.1"/>
    <property type="molecule type" value="Genomic_DNA"/>
</dbReference>
<feature type="region of interest" description="Disordered" evidence="1">
    <location>
        <begin position="28"/>
        <end position="66"/>
    </location>
</feature>